<feature type="compositionally biased region" description="Low complexity" evidence="3">
    <location>
        <begin position="16"/>
        <end position="25"/>
    </location>
</feature>
<reference evidence="7" key="1">
    <citation type="submission" date="2022-03" db="EMBL/GenBank/DDBJ databases">
        <authorList>
            <person name="Legras J.-L."/>
            <person name="Devillers H."/>
            <person name="Grondin C."/>
        </authorList>
    </citation>
    <scope>NUCLEOTIDE SEQUENCE</scope>
    <source>
        <strain evidence="7">CLIB 1423</strain>
    </source>
</reference>
<evidence type="ECO:0000313" key="8">
    <source>
        <dbReference type="Proteomes" id="UP000837801"/>
    </source>
</evidence>
<dbReference type="InterPro" id="IPR050348">
    <property type="entry name" value="Protein-Tyr_Phosphatase"/>
</dbReference>
<comment type="similarity">
    <text evidence="1">Belongs to the protein-tyrosine phosphatase family. Non-receptor class subfamily.</text>
</comment>
<dbReference type="PRINTS" id="PR00700">
    <property type="entry name" value="PRTYPHPHTASE"/>
</dbReference>
<dbReference type="SUPFAM" id="SSF52799">
    <property type="entry name" value="(Phosphotyrosine protein) phosphatases II"/>
    <property type="match status" value="1"/>
</dbReference>
<dbReference type="PROSITE" id="PS50206">
    <property type="entry name" value="RHODANESE_3"/>
    <property type="match status" value="1"/>
</dbReference>
<feature type="region of interest" description="Disordered" evidence="3">
    <location>
        <begin position="149"/>
        <end position="190"/>
    </location>
</feature>
<proteinExistence type="inferred from homology"/>
<dbReference type="SMART" id="SM00194">
    <property type="entry name" value="PTPc"/>
    <property type="match status" value="1"/>
</dbReference>
<evidence type="ECO:0000256" key="2">
    <source>
        <dbReference type="ARBA" id="ARBA00013064"/>
    </source>
</evidence>
<dbReference type="PANTHER" id="PTHR19134">
    <property type="entry name" value="RECEPTOR-TYPE TYROSINE-PROTEIN PHOSPHATASE"/>
    <property type="match status" value="1"/>
</dbReference>
<sequence length="889" mass="100524">MSSSPAICASPNFTFPPTKTPSKSSPTKDDTFDYFSITRNTIHRPTHSANYSAKQQQQQQHSHHHPHQHHQQQPNHNGKHPKMNDSMSSINSDQTFVSNSSISSNHGGAKYSRRTDSSVSTDTLIDEVLPSKNSKNHLNLSLTMNKDSKVHQGSLSADPASTNIPTSVDTPERRTSSAGEGNFFNRRPQPMPLHQEELESLSDFTSVDSPQPSLTMDSIKPLKSASAEKLEPPVLRKQVTLPTLKISHELSFNNIQKTQLNALNKLNSGSTHSVIKKDLNSSLPFDVHVINSLDLSNILNSEQSKSKLLMIDIRPFNDYVKSHIKNSINVCLPSTLLKRQNFSLTKCINSLSDYERTSLTSFYMTHNDSNESTLDSDPPIILLYDNFSSGFQTNNTQSLSNMCQKFLKDWKKFKVYVLKDGFQEFRKNFDSFNESGARAINEENVDGINAGVDLLPPTPISTKGGGLKGGSPKFNSPGSVSSRSFVQENTPVLSRFVLPESKTVFKIRHNEEQFQKNEINPADFKLLTEYEKLSKYESDQLPNWIKKSNVEICNEFNKLELLEQERLTNALSLGNNPITSSVHGDFLESIRSPPPTISSGFEFGYKNRYKDIFLYEHSRVKLRDFETKQECDYINASYLTSIGKDSKTTKYIATQGPLNETVGDFWKCVVNEKVPLIISLTKETENGVMKCSPFWKSGFYKSNGNQIKVEEIESEVVSINNNEFNKNSTTKSIILRNFEVQIDHKVRHKVIQIHVLSWPDMELIMNPKDLLSIIYLKKYVMNKISSTAPILVHCSAGCGRTGSLCAIDTVIDLVESSAADENLIFNSVNKFRKQRVSMVQTLRQYILIYDLVLIYLRHNIYRRAGSIPEDCLWSSFNDLKIIDNFIKNY</sequence>
<dbReference type="PROSITE" id="PS00383">
    <property type="entry name" value="TYR_PHOSPHATASE_1"/>
    <property type="match status" value="1"/>
</dbReference>
<dbReference type="PANTHER" id="PTHR19134:SF561">
    <property type="entry name" value="PROTEIN TYROSINE PHOSPHATASE 36E, ISOFORM A"/>
    <property type="match status" value="1"/>
</dbReference>
<dbReference type="OrthoDB" id="6058203at2759"/>
<dbReference type="SMART" id="SM00404">
    <property type="entry name" value="PTPc_motif"/>
    <property type="match status" value="1"/>
</dbReference>
<feature type="compositionally biased region" description="Polar residues" evidence="3">
    <location>
        <begin position="85"/>
        <end position="106"/>
    </location>
</feature>
<protein>
    <recommendedName>
        <fullName evidence="2">protein-tyrosine-phosphatase</fullName>
        <ecNumber evidence="2">3.1.3.48</ecNumber>
    </recommendedName>
</protein>
<dbReference type="Proteomes" id="UP000837801">
    <property type="component" value="Unassembled WGS sequence"/>
</dbReference>
<dbReference type="PROSITE" id="PS50056">
    <property type="entry name" value="TYR_PHOSPHATASE_2"/>
    <property type="match status" value="1"/>
</dbReference>
<dbReference type="GO" id="GO:0004725">
    <property type="term" value="F:protein tyrosine phosphatase activity"/>
    <property type="evidence" value="ECO:0007669"/>
    <property type="project" value="UniProtKB-EC"/>
</dbReference>
<dbReference type="Gene3D" id="3.40.250.10">
    <property type="entry name" value="Rhodanese-like domain"/>
    <property type="match status" value="1"/>
</dbReference>
<dbReference type="Pfam" id="PF00581">
    <property type="entry name" value="Rhodanese"/>
    <property type="match status" value="1"/>
</dbReference>
<comment type="caution">
    <text evidence="7">The sequence shown here is derived from an EMBL/GenBank/DDBJ whole genome shotgun (WGS) entry which is preliminary data.</text>
</comment>
<feature type="compositionally biased region" description="Polar residues" evidence="3">
    <location>
        <begin position="149"/>
        <end position="169"/>
    </location>
</feature>
<dbReference type="InterPro" id="IPR036873">
    <property type="entry name" value="Rhodanese-like_dom_sf"/>
</dbReference>
<organism evidence="7 8">
    <name type="scientific">[Candida] railenensis</name>
    <dbReference type="NCBI Taxonomy" id="45579"/>
    <lineage>
        <taxon>Eukaryota</taxon>
        <taxon>Fungi</taxon>
        <taxon>Dikarya</taxon>
        <taxon>Ascomycota</taxon>
        <taxon>Saccharomycotina</taxon>
        <taxon>Pichiomycetes</taxon>
        <taxon>Debaryomycetaceae</taxon>
        <taxon>Kurtzmaniella</taxon>
    </lineage>
</organism>
<dbReference type="InterPro" id="IPR003595">
    <property type="entry name" value="Tyr_Pase_cat"/>
</dbReference>
<feature type="compositionally biased region" description="Basic residues" evidence="3">
    <location>
        <begin position="61"/>
        <end position="70"/>
    </location>
</feature>
<evidence type="ECO:0000259" key="5">
    <source>
        <dbReference type="PROSITE" id="PS50056"/>
    </source>
</evidence>
<dbReference type="SMART" id="SM00450">
    <property type="entry name" value="RHOD"/>
    <property type="match status" value="1"/>
</dbReference>
<evidence type="ECO:0000259" key="6">
    <source>
        <dbReference type="PROSITE" id="PS50206"/>
    </source>
</evidence>
<dbReference type="Pfam" id="PF00102">
    <property type="entry name" value="Y_phosphatase"/>
    <property type="match status" value="1"/>
</dbReference>
<dbReference type="Gene3D" id="3.90.190.10">
    <property type="entry name" value="Protein tyrosine phosphatase superfamily"/>
    <property type="match status" value="1"/>
</dbReference>
<dbReference type="InterPro" id="IPR000387">
    <property type="entry name" value="Tyr_Pase_dom"/>
</dbReference>
<feature type="region of interest" description="Disordered" evidence="3">
    <location>
        <begin position="1"/>
        <end position="119"/>
    </location>
</feature>
<dbReference type="EC" id="3.1.3.48" evidence="2"/>
<keyword evidence="8" id="KW-1185">Reference proteome</keyword>
<dbReference type="InterPro" id="IPR029021">
    <property type="entry name" value="Prot-tyrosine_phosphatase-like"/>
</dbReference>
<accession>A0A9P0QUK4</accession>
<dbReference type="InterPro" id="IPR001763">
    <property type="entry name" value="Rhodanese-like_dom"/>
</dbReference>
<feature type="domain" description="Rhodanese" evidence="6">
    <location>
        <begin position="304"/>
        <end position="434"/>
    </location>
</feature>
<feature type="domain" description="Tyrosine specific protein phosphatases" evidence="5">
    <location>
        <begin position="771"/>
        <end position="846"/>
    </location>
</feature>
<dbReference type="AlphaFoldDB" id="A0A9P0QUK4"/>
<evidence type="ECO:0000256" key="1">
    <source>
        <dbReference type="ARBA" id="ARBA00009649"/>
    </source>
</evidence>
<dbReference type="InterPro" id="IPR016130">
    <property type="entry name" value="Tyr_Pase_AS"/>
</dbReference>
<dbReference type="PROSITE" id="PS50055">
    <property type="entry name" value="TYR_PHOSPHATASE_PTP"/>
    <property type="match status" value="1"/>
</dbReference>
<evidence type="ECO:0000256" key="3">
    <source>
        <dbReference type="SAM" id="MobiDB-lite"/>
    </source>
</evidence>
<feature type="compositionally biased region" description="Polar residues" evidence="3">
    <location>
        <begin position="1"/>
        <end position="15"/>
    </location>
</feature>
<name>A0A9P0QUK4_9ASCO</name>
<gene>
    <name evidence="7" type="ORF">CLIB1423_25S00144</name>
</gene>
<dbReference type="SUPFAM" id="SSF52821">
    <property type="entry name" value="Rhodanese/Cell cycle control phosphatase"/>
    <property type="match status" value="1"/>
</dbReference>
<evidence type="ECO:0000259" key="4">
    <source>
        <dbReference type="PROSITE" id="PS50055"/>
    </source>
</evidence>
<dbReference type="InterPro" id="IPR000242">
    <property type="entry name" value="PTP_cat"/>
</dbReference>
<evidence type="ECO:0000313" key="7">
    <source>
        <dbReference type="EMBL" id="CAH2355342.1"/>
    </source>
</evidence>
<feature type="domain" description="Tyrosine-protein phosphatase" evidence="4">
    <location>
        <begin position="606"/>
        <end position="855"/>
    </location>
</feature>
<dbReference type="EMBL" id="CAKXYY010000025">
    <property type="protein sequence ID" value="CAH2355342.1"/>
    <property type="molecule type" value="Genomic_DNA"/>
</dbReference>
<dbReference type="CDD" id="cd18533">
    <property type="entry name" value="PTP_fungal"/>
    <property type="match status" value="1"/>
</dbReference>